<evidence type="ECO:0000256" key="8">
    <source>
        <dbReference type="ARBA" id="ARBA00023012"/>
    </source>
</evidence>
<evidence type="ECO:0000256" key="9">
    <source>
        <dbReference type="SAM" id="Phobius"/>
    </source>
</evidence>
<evidence type="ECO:0000313" key="12">
    <source>
        <dbReference type="Proteomes" id="UP000054837"/>
    </source>
</evidence>
<dbReference type="InterPro" id="IPR050482">
    <property type="entry name" value="Sensor_HK_TwoCompSys"/>
</dbReference>
<dbReference type="PANTHER" id="PTHR24421:SF10">
    <property type="entry name" value="NITRATE_NITRITE SENSOR PROTEIN NARQ"/>
    <property type="match status" value="1"/>
</dbReference>
<evidence type="ECO:0000256" key="4">
    <source>
        <dbReference type="ARBA" id="ARBA00022679"/>
    </source>
</evidence>
<dbReference type="OrthoDB" id="227596at2"/>
<dbReference type="STRING" id="767452.AVL62_08180"/>
<dbReference type="GO" id="GO:0016020">
    <property type="term" value="C:membrane"/>
    <property type="evidence" value="ECO:0007669"/>
    <property type="project" value="InterPro"/>
</dbReference>
<feature type="domain" description="Signal transduction histidine kinase subgroup 3 dimerisation and phosphoacceptor" evidence="10">
    <location>
        <begin position="205"/>
        <end position="270"/>
    </location>
</feature>
<dbReference type="PANTHER" id="PTHR24421">
    <property type="entry name" value="NITRATE/NITRITE SENSOR PROTEIN NARX-RELATED"/>
    <property type="match status" value="1"/>
</dbReference>
<dbReference type="GO" id="GO:0005524">
    <property type="term" value="F:ATP binding"/>
    <property type="evidence" value="ECO:0007669"/>
    <property type="project" value="UniProtKB-KW"/>
</dbReference>
<accession>A0A0W8I2C7</accession>
<keyword evidence="9" id="KW-0472">Membrane</keyword>
<keyword evidence="9" id="KW-1133">Transmembrane helix</keyword>
<feature type="transmembrane region" description="Helical" evidence="9">
    <location>
        <begin position="80"/>
        <end position="104"/>
    </location>
</feature>
<evidence type="ECO:0000256" key="2">
    <source>
        <dbReference type="ARBA" id="ARBA00012438"/>
    </source>
</evidence>
<gene>
    <name evidence="11" type="ORF">AVL62_08180</name>
</gene>
<dbReference type="GO" id="GO:0000155">
    <property type="term" value="F:phosphorelay sensor kinase activity"/>
    <property type="evidence" value="ECO:0007669"/>
    <property type="project" value="InterPro"/>
</dbReference>
<keyword evidence="6" id="KW-0418">Kinase</keyword>
<keyword evidence="7" id="KW-0067">ATP-binding</keyword>
<organism evidence="11 12">
    <name type="scientific">Serinicoccus chungangensis</name>
    <dbReference type="NCBI Taxonomy" id="767452"/>
    <lineage>
        <taxon>Bacteria</taxon>
        <taxon>Bacillati</taxon>
        <taxon>Actinomycetota</taxon>
        <taxon>Actinomycetes</taxon>
        <taxon>Micrococcales</taxon>
        <taxon>Ornithinimicrobiaceae</taxon>
        <taxon>Serinicoccus</taxon>
    </lineage>
</organism>
<evidence type="ECO:0000259" key="10">
    <source>
        <dbReference type="Pfam" id="PF07730"/>
    </source>
</evidence>
<evidence type="ECO:0000313" key="11">
    <source>
        <dbReference type="EMBL" id="KUG51907.1"/>
    </source>
</evidence>
<dbReference type="EMBL" id="LQBL01000031">
    <property type="protein sequence ID" value="KUG51907.1"/>
    <property type="molecule type" value="Genomic_DNA"/>
</dbReference>
<evidence type="ECO:0000256" key="1">
    <source>
        <dbReference type="ARBA" id="ARBA00000085"/>
    </source>
</evidence>
<dbReference type="InterPro" id="IPR011712">
    <property type="entry name" value="Sig_transdc_His_kin_sub3_dim/P"/>
</dbReference>
<dbReference type="EC" id="2.7.13.3" evidence="2"/>
<keyword evidence="4" id="KW-0808">Transferase</keyword>
<dbReference type="Gene3D" id="1.20.5.1930">
    <property type="match status" value="1"/>
</dbReference>
<dbReference type="SUPFAM" id="SSF55874">
    <property type="entry name" value="ATPase domain of HSP90 chaperone/DNA topoisomerase II/histidine kinase"/>
    <property type="match status" value="1"/>
</dbReference>
<dbReference type="Pfam" id="PF07730">
    <property type="entry name" value="HisKA_3"/>
    <property type="match status" value="1"/>
</dbReference>
<dbReference type="RefSeq" id="WP_058892202.1">
    <property type="nucleotide sequence ID" value="NZ_LQBL01000031.1"/>
</dbReference>
<evidence type="ECO:0000256" key="7">
    <source>
        <dbReference type="ARBA" id="ARBA00022840"/>
    </source>
</evidence>
<comment type="catalytic activity">
    <reaction evidence="1">
        <text>ATP + protein L-histidine = ADP + protein N-phospho-L-histidine.</text>
        <dbReference type="EC" id="2.7.13.3"/>
    </reaction>
</comment>
<dbReference type="CDD" id="cd16917">
    <property type="entry name" value="HATPase_UhpB-NarQ-NarX-like"/>
    <property type="match status" value="1"/>
</dbReference>
<feature type="transmembrane region" description="Helical" evidence="9">
    <location>
        <begin position="150"/>
        <end position="174"/>
    </location>
</feature>
<comment type="caution">
    <text evidence="11">The sequence shown here is derived from an EMBL/GenBank/DDBJ whole genome shotgun (WGS) entry which is preliminary data.</text>
</comment>
<feature type="transmembrane region" description="Helical" evidence="9">
    <location>
        <begin position="116"/>
        <end position="138"/>
    </location>
</feature>
<reference evidence="11 12" key="1">
    <citation type="submission" date="2015-12" db="EMBL/GenBank/DDBJ databases">
        <title>Serinicoccus chungangenesis strain CD08_5 genome sequencing and assembly.</title>
        <authorList>
            <person name="Chander A.M."/>
            <person name="Kaur G."/>
            <person name="Nair G.R."/>
            <person name="Dhawan D.K."/>
            <person name="Kochhar R.K."/>
            <person name="Mayilraj S."/>
            <person name="Bhadada S.K."/>
        </authorList>
    </citation>
    <scope>NUCLEOTIDE SEQUENCE [LARGE SCALE GENOMIC DNA]</scope>
    <source>
        <strain evidence="11 12">CD08_5</strain>
    </source>
</reference>
<evidence type="ECO:0000256" key="6">
    <source>
        <dbReference type="ARBA" id="ARBA00022777"/>
    </source>
</evidence>
<sequence length="415" mass="44178">MTSARPVPGPPPLRWWGHAWRVLVVWVTGLLILTVTFASSPAGSQELGSYPARVDALLVADLVVGHLAVALVLWRRRSPVTVAVLTSAALVVSSMAVPASLLAALSLASRRRWRPLLAVGTVNVGAGIFYELVVARQLGMETLSEIPSPWYAGLIAGLSVLLFALVSLIGWNIGGRRQLVESWRTQAETAHREQAARVAQARTAERARIAREMHDVMGHRLSLVAMHAGALAHRPDLTEAERVQSAEIVRDGAHQALQELREVLGVLRGEDDADAASGAVAPQPTLTDLPSLAAEVTTGGHPVDLTASPGLWDRSVTLSDRVGRHAYRVVQEALTNARKHAPGAAVEVDLSGDESTGLSLEVRNVVPRPAAQDPGAPGRGLTGMQERVTLVGGTFEAGGGPGVFVVRVWLPWETR</sequence>
<dbReference type="AlphaFoldDB" id="A0A0W8I2C7"/>
<feature type="transmembrane region" description="Helical" evidence="9">
    <location>
        <begin position="20"/>
        <end position="42"/>
    </location>
</feature>
<evidence type="ECO:0000256" key="5">
    <source>
        <dbReference type="ARBA" id="ARBA00022741"/>
    </source>
</evidence>
<dbReference type="Gene3D" id="3.30.565.10">
    <property type="entry name" value="Histidine kinase-like ATPase, C-terminal domain"/>
    <property type="match status" value="1"/>
</dbReference>
<dbReference type="GO" id="GO:0046983">
    <property type="term" value="F:protein dimerization activity"/>
    <property type="evidence" value="ECO:0007669"/>
    <property type="project" value="InterPro"/>
</dbReference>
<keyword evidence="3" id="KW-0597">Phosphoprotein</keyword>
<keyword evidence="9" id="KW-0812">Transmembrane</keyword>
<keyword evidence="12" id="KW-1185">Reference proteome</keyword>
<protein>
    <recommendedName>
        <fullName evidence="2">histidine kinase</fullName>
        <ecNumber evidence="2">2.7.13.3</ecNumber>
    </recommendedName>
</protein>
<feature type="transmembrane region" description="Helical" evidence="9">
    <location>
        <begin position="54"/>
        <end position="74"/>
    </location>
</feature>
<dbReference type="Proteomes" id="UP000054837">
    <property type="component" value="Unassembled WGS sequence"/>
</dbReference>
<name>A0A0W8I2C7_9MICO</name>
<evidence type="ECO:0000256" key="3">
    <source>
        <dbReference type="ARBA" id="ARBA00022553"/>
    </source>
</evidence>
<dbReference type="InterPro" id="IPR036890">
    <property type="entry name" value="HATPase_C_sf"/>
</dbReference>
<keyword evidence="5" id="KW-0547">Nucleotide-binding</keyword>
<proteinExistence type="predicted"/>
<keyword evidence="8" id="KW-0902">Two-component regulatory system</keyword>